<keyword evidence="3" id="KW-1185">Reference proteome</keyword>
<feature type="region of interest" description="Disordered" evidence="1">
    <location>
        <begin position="38"/>
        <end position="57"/>
    </location>
</feature>
<comment type="caution">
    <text evidence="2">The sequence shown here is derived from an EMBL/GenBank/DDBJ whole genome shotgun (WGS) entry which is preliminary data.</text>
</comment>
<protein>
    <submittedName>
        <fullName evidence="2">Uncharacterized protein</fullName>
    </submittedName>
</protein>
<feature type="compositionally biased region" description="Acidic residues" evidence="1">
    <location>
        <begin position="38"/>
        <end position="48"/>
    </location>
</feature>
<sequence length="210" mass="24051">MAIIKTTPSTSSLLHRNQYQIRAQFLNSLGIVRDVVPTDDDSEDEMEGTNDNGKQPLEFMREDDDHDMQQQTQVTFALDVSLHEIPSHRDYSPEDKLAIWNGSKQVSAIVQRNTVEYAAEGWCVEGVLEEDSFVQLPSGELVHPATLEQQQRIAKQRKLRMQAEKRRKQGYAYKSVADCLNFHQKPVKAKRRKQKPSKRTPLRTLSATSE</sequence>
<dbReference type="AlphaFoldDB" id="A0A9N8EZY3"/>
<evidence type="ECO:0000256" key="1">
    <source>
        <dbReference type="SAM" id="MobiDB-lite"/>
    </source>
</evidence>
<dbReference type="Proteomes" id="UP001153069">
    <property type="component" value="Unassembled WGS sequence"/>
</dbReference>
<dbReference type="EMBL" id="CAICTM010002372">
    <property type="protein sequence ID" value="CAB9528999.1"/>
    <property type="molecule type" value="Genomic_DNA"/>
</dbReference>
<name>A0A9N8EZY3_9STRA</name>
<feature type="region of interest" description="Disordered" evidence="1">
    <location>
        <begin position="184"/>
        <end position="210"/>
    </location>
</feature>
<proteinExistence type="predicted"/>
<reference evidence="2" key="1">
    <citation type="submission" date="2020-06" db="EMBL/GenBank/DDBJ databases">
        <authorList>
            <consortium name="Plant Systems Biology data submission"/>
        </authorList>
    </citation>
    <scope>NUCLEOTIDE SEQUENCE</scope>
    <source>
        <strain evidence="2">D6</strain>
    </source>
</reference>
<gene>
    <name evidence="2" type="ORF">SEMRO_2374_G325310.1</name>
</gene>
<accession>A0A9N8EZY3</accession>
<feature type="compositionally biased region" description="Basic residues" evidence="1">
    <location>
        <begin position="185"/>
        <end position="201"/>
    </location>
</feature>
<organism evidence="2 3">
    <name type="scientific">Seminavis robusta</name>
    <dbReference type="NCBI Taxonomy" id="568900"/>
    <lineage>
        <taxon>Eukaryota</taxon>
        <taxon>Sar</taxon>
        <taxon>Stramenopiles</taxon>
        <taxon>Ochrophyta</taxon>
        <taxon>Bacillariophyta</taxon>
        <taxon>Bacillariophyceae</taxon>
        <taxon>Bacillariophycidae</taxon>
        <taxon>Naviculales</taxon>
        <taxon>Naviculaceae</taxon>
        <taxon>Seminavis</taxon>
    </lineage>
</organism>
<evidence type="ECO:0000313" key="3">
    <source>
        <dbReference type="Proteomes" id="UP001153069"/>
    </source>
</evidence>
<evidence type="ECO:0000313" key="2">
    <source>
        <dbReference type="EMBL" id="CAB9528999.1"/>
    </source>
</evidence>
<dbReference type="OrthoDB" id="20928at2836"/>